<feature type="region of interest" description="Disordered" evidence="1">
    <location>
        <begin position="324"/>
        <end position="363"/>
    </location>
</feature>
<dbReference type="EMBL" id="AXCM01002418">
    <property type="status" value="NOT_ANNOTATED_CDS"/>
    <property type="molecule type" value="Genomic_DNA"/>
</dbReference>
<organism evidence="2 3">
    <name type="scientific">Anopheles culicifacies</name>
    <dbReference type="NCBI Taxonomy" id="139723"/>
    <lineage>
        <taxon>Eukaryota</taxon>
        <taxon>Metazoa</taxon>
        <taxon>Ecdysozoa</taxon>
        <taxon>Arthropoda</taxon>
        <taxon>Hexapoda</taxon>
        <taxon>Insecta</taxon>
        <taxon>Pterygota</taxon>
        <taxon>Neoptera</taxon>
        <taxon>Endopterygota</taxon>
        <taxon>Diptera</taxon>
        <taxon>Nematocera</taxon>
        <taxon>Culicoidea</taxon>
        <taxon>Culicidae</taxon>
        <taxon>Anophelinae</taxon>
        <taxon>Anopheles</taxon>
        <taxon>culicifacies species complex</taxon>
    </lineage>
</organism>
<dbReference type="STRING" id="139723.A0A182MD38"/>
<sequence length="720" mass="79904">MSSSLSAMPFSRQYSSFRMAGVSNITTATGSYLPARGSGNNPILHGGISQATRHSSETVNRRIGNLARQSSNNWINNSSSSAAFPAIRQQKISSQQQLQQEPSTERPVTTVVVSKQPHIKRCAVHRTAAGSATKKIGEPIGDTPLLQSPRIIARSAQIVEPNVWNRRLTTSNFCTMTNSAASQPHYAGNRLMQASLASRKSPGSSGTSVESIVPKYTIPLGAADGGSAGGVGGSETTAAQKRTYNAHKPQMRVVSSRTLTNTTGRVGTVAKKAIRPTASQNADLEVAKVLHHHNMQMIDMLNNNHVQQQTNRAGRVIRENNENHQPAASTAVAPNSGQKLSGPKKGSAIPQRLPLADRDQPTDSNRRLLLGECFSSKFPNGLPFEQEFYYRRAVQDSDTGEPINEIKQDAEKQEENKHEELRHSDENQRFRKSKKPALSRRQVGHGGGGVTLAGRRVAMTQQELLHRSRSVSSSDDATSPATITTLTGERRSVSAIEREHNYEDALYVDFTKVHDPQSKDCLREDEPVDNAQTSVVQYRNIDHSSYYYKFESISSHRKDSPHRKLLQRRSDDVGIIGERQEIMRSRCQRSRLGLNWVGACSPDANGNTEREYNDDDEERHQFHDNAQQIEEFEENEEEEGEKSTVYVAVATWVPKCNRLPNENSEKNNTICLTLATNGNYEYIDQQPQQQRQQQPTRMAVAATTNRMGLPVKTPSNYDQL</sequence>
<evidence type="ECO:0000313" key="2">
    <source>
        <dbReference type="EnsemblMetazoa" id="ACUA015369-PA"/>
    </source>
</evidence>
<evidence type="ECO:0000313" key="3">
    <source>
        <dbReference type="Proteomes" id="UP000075883"/>
    </source>
</evidence>
<reference evidence="2" key="2">
    <citation type="submission" date="2020-05" db="UniProtKB">
        <authorList>
            <consortium name="EnsemblMetazoa"/>
        </authorList>
    </citation>
    <scope>IDENTIFICATION</scope>
    <source>
        <strain evidence="2">A-37</strain>
    </source>
</reference>
<proteinExistence type="predicted"/>
<feature type="compositionally biased region" description="Polar residues" evidence="1">
    <location>
        <begin position="324"/>
        <end position="339"/>
    </location>
</feature>
<evidence type="ECO:0000256" key="1">
    <source>
        <dbReference type="SAM" id="MobiDB-lite"/>
    </source>
</evidence>
<keyword evidence="3" id="KW-1185">Reference proteome</keyword>
<dbReference type="Proteomes" id="UP000075883">
    <property type="component" value="Unassembled WGS sequence"/>
</dbReference>
<accession>A0A182MD38</accession>
<name>A0A182MD38_9DIPT</name>
<dbReference type="EnsemblMetazoa" id="ACUA015369-RA">
    <property type="protein sequence ID" value="ACUA015369-PA"/>
    <property type="gene ID" value="ACUA015369"/>
</dbReference>
<reference evidence="3" key="1">
    <citation type="submission" date="2013-09" db="EMBL/GenBank/DDBJ databases">
        <title>The Genome Sequence of Anopheles culicifacies species A.</title>
        <authorList>
            <consortium name="The Broad Institute Genomics Platform"/>
            <person name="Neafsey D.E."/>
            <person name="Besansky N."/>
            <person name="Howell P."/>
            <person name="Walton C."/>
            <person name="Young S.K."/>
            <person name="Zeng Q."/>
            <person name="Gargeya S."/>
            <person name="Fitzgerald M."/>
            <person name="Haas B."/>
            <person name="Abouelleil A."/>
            <person name="Allen A.W."/>
            <person name="Alvarado L."/>
            <person name="Arachchi H.M."/>
            <person name="Berlin A.M."/>
            <person name="Chapman S.B."/>
            <person name="Gainer-Dewar J."/>
            <person name="Goldberg J."/>
            <person name="Griggs A."/>
            <person name="Gujja S."/>
            <person name="Hansen M."/>
            <person name="Howarth C."/>
            <person name="Imamovic A."/>
            <person name="Ireland A."/>
            <person name="Larimer J."/>
            <person name="McCowan C."/>
            <person name="Murphy C."/>
            <person name="Pearson M."/>
            <person name="Poon T.W."/>
            <person name="Priest M."/>
            <person name="Roberts A."/>
            <person name="Saif S."/>
            <person name="Shea T."/>
            <person name="Sisk P."/>
            <person name="Sykes S."/>
            <person name="Wortman J."/>
            <person name="Nusbaum C."/>
            <person name="Birren B."/>
        </authorList>
    </citation>
    <scope>NUCLEOTIDE SEQUENCE [LARGE SCALE GENOMIC DNA]</scope>
    <source>
        <strain evidence="3">A-37</strain>
    </source>
</reference>
<feature type="region of interest" description="Disordered" evidence="1">
    <location>
        <begin position="395"/>
        <end position="452"/>
    </location>
</feature>
<dbReference type="AlphaFoldDB" id="A0A182MD38"/>
<feature type="compositionally biased region" description="Basic and acidic residues" evidence="1">
    <location>
        <begin position="404"/>
        <end position="429"/>
    </location>
</feature>
<protein>
    <submittedName>
        <fullName evidence="2">Uncharacterized protein</fullName>
    </submittedName>
</protein>
<dbReference type="VEuPathDB" id="VectorBase:ACUA015369"/>